<evidence type="ECO:0000256" key="6">
    <source>
        <dbReference type="PROSITE-ProRule" id="PRU00479"/>
    </source>
</evidence>
<dbReference type="PROSITE" id="PS51092">
    <property type="entry name" value="FN2_2"/>
    <property type="match status" value="2"/>
</dbReference>
<dbReference type="SUPFAM" id="SSF56436">
    <property type="entry name" value="C-type lectin-like"/>
    <property type="match status" value="1"/>
</dbReference>
<feature type="chain" id="PRO_5045709049" evidence="9">
    <location>
        <begin position="17"/>
        <end position="1178"/>
    </location>
</feature>
<keyword evidence="3" id="KW-0964">Secreted</keyword>
<dbReference type="PANTHER" id="PTHR22918:SF1">
    <property type="entry name" value="FIBRONECTIN TYPE-II DOMAIN-CONTAINING PROTEIN"/>
    <property type="match status" value="1"/>
</dbReference>
<proteinExistence type="inferred from homology"/>
<dbReference type="Gene3D" id="2.10.10.10">
    <property type="entry name" value="Fibronectin, type II, collagen-binding"/>
    <property type="match status" value="2"/>
</dbReference>
<keyword evidence="7" id="KW-0175">Coiled coil</keyword>
<dbReference type="RefSeq" id="XP_065654055.1">
    <property type="nucleotide sequence ID" value="XM_065797983.1"/>
</dbReference>
<dbReference type="Gene3D" id="3.10.100.10">
    <property type="entry name" value="Mannose-Binding Protein A, subunit A"/>
    <property type="match status" value="1"/>
</dbReference>
<sequence length="1178" mass="135844">MGKFPWHLWMIVVSHALRSDIDETVWTLGENGKLYFVNKSPMAWSDASRECREKNSKLITLDSKASENVFKQIIKNQKHGLYWLGLSEDLFHKWSWESGIGTLEYSNWGTGQPYQESESPGCVSVNSLGKWHVSDCEVERMFICERPDDGTSYTKESFPKSIHFVTKNGTNETKIETLKRFNNHQNKLHNKDASKEKEMNNLPTKCEDSSLYCSAAMITKLKKLRSYLNDTNSDYNRELNPDSTDTAGKLELRTTMQYDKRPKDRSTSTKAYTRHFIKTKGELQQSGLTKKGVLMASTRNTINDVAIVTTGGNGHNKTCVFPFVMYGKTVFKCIKTPEKLDRKWCSVTSNYDRDLQWGYCVFDNIINLKSNSPYEQPLLEKAKQILDEKKFDNTLLVSTTQNSHKYETNNKTKKLFVTPLMKKQTEELADKLVSVIFEKINENPPHKAYRENKALDFEAQNTKVNGKILPKVIKSTSKVSENKAKEIFIPRKKEKKIEKTKKYEQQIKNEENKKLKIQTAKFTNSEKQPLTLKYKNVAKHPLNNTLSNKKEVFSPTVKLSKFMKTNSKDVFDRTKNKITIRKNQPQSNAIHIKEQTLHSIEKTPNQTSKDKTSGEFNKLVNHILNRIKDVSKSDESTDVFGQAHDLYDLINQPTYNQSVQLTHNNKDLTNKDMKTLEQIENDILNGVKNKNSSINQNIEPEFLKWNSKQIIHDDNIKDDRETRFSKIDLEDYGVLNLIEEKGNDNSNFSSNVSSNKKENNVLVNEKNVSEQSKNDSKDIRESSVFANHIEEAKHNSHGQMLIGDTEQETSTKEDVSKKLLFEDSLVTFTQQNHTSMNLTSEPAKQLQSKKKERKWISTLEVMTKDGEIKKIKDIDLKIKNQPDKEDPSNLNYLNPNDKDFEYYDSTEIPLQNTINDLKSVADDDELSKNGNYLIKVIHEHEPDEKPSKYIGDEKEKSSVSLLHNNSKKLTTNVSVEGFNNEVNKFVERIDPTASFYKTQKTAEVKQENLFINKYKEKNFTIESEKLFTKPDLIDHLNIYNKDSMKQLSFIKDTKMITSIKKIPNNNSTYTTDSLELMSEGKVEAFGGNSKGNCVFPFVYEGESYWHCIKKSRSLPWCSTTSNYDAMPLWRFCCFKEDCKIKDNIKKQAIENNSKKLNIKVNNGRTQNSNKIKKSVFKG</sequence>
<feature type="domain" description="Fibronectin type-II" evidence="11">
    <location>
        <begin position="1088"/>
        <end position="1134"/>
    </location>
</feature>
<dbReference type="PANTHER" id="PTHR22918">
    <property type="entry name" value="SEMINAL PLASMA PROTEIN"/>
    <property type="match status" value="1"/>
</dbReference>
<accession>A0ABM4BXV3</accession>
<dbReference type="PROSITE" id="PS00023">
    <property type="entry name" value="FN2_1"/>
    <property type="match status" value="1"/>
</dbReference>
<dbReference type="Pfam" id="PF00059">
    <property type="entry name" value="Lectin_C"/>
    <property type="match status" value="1"/>
</dbReference>
<dbReference type="Proteomes" id="UP001652625">
    <property type="component" value="Chromosome 05"/>
</dbReference>
<keyword evidence="9" id="KW-0732">Signal</keyword>
<evidence type="ECO:0000313" key="12">
    <source>
        <dbReference type="Proteomes" id="UP001652625"/>
    </source>
</evidence>
<dbReference type="SUPFAM" id="SSF57440">
    <property type="entry name" value="Kringle-like"/>
    <property type="match status" value="2"/>
</dbReference>
<dbReference type="CDD" id="cd00062">
    <property type="entry name" value="FN2"/>
    <property type="match status" value="2"/>
</dbReference>
<dbReference type="InterPro" id="IPR000562">
    <property type="entry name" value="FN_type2_dom"/>
</dbReference>
<comment type="caution">
    <text evidence="6">Lacks conserved residue(s) required for the propagation of feature annotation.</text>
</comment>
<feature type="coiled-coil region" evidence="7">
    <location>
        <begin position="493"/>
        <end position="520"/>
    </location>
</feature>
<evidence type="ECO:0000313" key="13">
    <source>
        <dbReference type="RefSeq" id="XP_065654055.1"/>
    </source>
</evidence>
<dbReference type="InterPro" id="IPR016186">
    <property type="entry name" value="C-type_lectin-like/link_sf"/>
</dbReference>
<feature type="domain" description="Fibronectin type-II" evidence="11">
    <location>
        <begin position="314"/>
        <end position="362"/>
    </location>
</feature>
<dbReference type="InterPro" id="IPR051666">
    <property type="entry name" value="SP_Capacitation_Regulator"/>
</dbReference>
<evidence type="ECO:0000256" key="2">
    <source>
        <dbReference type="ARBA" id="ARBA00010011"/>
    </source>
</evidence>
<dbReference type="SMART" id="SM00034">
    <property type="entry name" value="CLECT"/>
    <property type="match status" value="1"/>
</dbReference>
<organism evidence="12 13">
    <name type="scientific">Hydra vulgaris</name>
    <name type="common">Hydra</name>
    <name type="synonym">Hydra attenuata</name>
    <dbReference type="NCBI Taxonomy" id="6087"/>
    <lineage>
        <taxon>Eukaryota</taxon>
        <taxon>Metazoa</taxon>
        <taxon>Cnidaria</taxon>
        <taxon>Hydrozoa</taxon>
        <taxon>Hydroidolina</taxon>
        <taxon>Anthoathecata</taxon>
        <taxon>Aplanulata</taxon>
        <taxon>Hydridae</taxon>
        <taxon>Hydra</taxon>
    </lineage>
</organism>
<evidence type="ECO:0000256" key="1">
    <source>
        <dbReference type="ARBA" id="ARBA00004613"/>
    </source>
</evidence>
<dbReference type="SMART" id="SM00059">
    <property type="entry name" value="FN2"/>
    <property type="match status" value="2"/>
</dbReference>
<dbReference type="InterPro" id="IPR013806">
    <property type="entry name" value="Kringle-like"/>
</dbReference>
<dbReference type="InterPro" id="IPR001304">
    <property type="entry name" value="C-type_lectin-like"/>
</dbReference>
<evidence type="ECO:0000259" key="10">
    <source>
        <dbReference type="PROSITE" id="PS50041"/>
    </source>
</evidence>
<dbReference type="InterPro" id="IPR016187">
    <property type="entry name" value="CTDL_fold"/>
</dbReference>
<feature type="region of interest" description="Disordered" evidence="8">
    <location>
        <begin position="593"/>
        <end position="613"/>
    </location>
</feature>
<dbReference type="CDD" id="cd00037">
    <property type="entry name" value="CLECT"/>
    <property type="match status" value="1"/>
</dbReference>
<dbReference type="InterPro" id="IPR036943">
    <property type="entry name" value="FN_type2_sf"/>
</dbReference>
<keyword evidence="4" id="KW-0677">Repeat</keyword>
<dbReference type="PROSITE" id="PS50041">
    <property type="entry name" value="C_TYPE_LECTIN_2"/>
    <property type="match status" value="1"/>
</dbReference>
<reference evidence="13" key="1">
    <citation type="submission" date="2025-08" db="UniProtKB">
        <authorList>
            <consortium name="RefSeq"/>
        </authorList>
    </citation>
    <scope>IDENTIFICATION</scope>
</reference>
<feature type="disulfide bond" evidence="6">
    <location>
        <begin position="319"/>
        <end position="345"/>
    </location>
</feature>
<feature type="signal peptide" evidence="9">
    <location>
        <begin position="1"/>
        <end position="16"/>
    </location>
</feature>
<evidence type="ECO:0000259" key="11">
    <source>
        <dbReference type="PROSITE" id="PS51092"/>
    </source>
</evidence>
<keyword evidence="12" id="KW-1185">Reference proteome</keyword>
<evidence type="ECO:0000256" key="8">
    <source>
        <dbReference type="SAM" id="MobiDB-lite"/>
    </source>
</evidence>
<gene>
    <name evidence="13" type="primary">LOC100201610</name>
</gene>
<comment type="subcellular location">
    <subcellularLocation>
        <location evidence="1">Secreted</location>
    </subcellularLocation>
</comment>
<evidence type="ECO:0000256" key="7">
    <source>
        <dbReference type="SAM" id="Coils"/>
    </source>
</evidence>
<comment type="similarity">
    <text evidence="2">Belongs to the seminal plasma protein family.</text>
</comment>
<protein>
    <submittedName>
        <fullName evidence="13">Uncharacterized protein LOC100201610 isoform X3</fullName>
    </submittedName>
</protein>
<dbReference type="GeneID" id="100201610"/>
<feature type="disulfide bond" evidence="6">
    <location>
        <begin position="333"/>
        <end position="360"/>
    </location>
</feature>
<dbReference type="Pfam" id="PF00040">
    <property type="entry name" value="fn2"/>
    <property type="match status" value="2"/>
</dbReference>
<evidence type="ECO:0000256" key="5">
    <source>
        <dbReference type="ARBA" id="ARBA00023157"/>
    </source>
</evidence>
<evidence type="ECO:0000256" key="9">
    <source>
        <dbReference type="SAM" id="SignalP"/>
    </source>
</evidence>
<evidence type="ECO:0000256" key="4">
    <source>
        <dbReference type="ARBA" id="ARBA00022737"/>
    </source>
</evidence>
<evidence type="ECO:0000256" key="3">
    <source>
        <dbReference type="ARBA" id="ARBA00022525"/>
    </source>
</evidence>
<feature type="domain" description="C-type lectin" evidence="10">
    <location>
        <begin position="30"/>
        <end position="145"/>
    </location>
</feature>
<name>A0ABM4BXV3_HYDVU</name>
<keyword evidence="5 6" id="KW-1015">Disulfide bond</keyword>